<name>A0A1I6V539_9GAMM</name>
<gene>
    <name evidence="1" type="ORF">SAMN05444586_10211</name>
</gene>
<dbReference type="AlphaFoldDB" id="A0A1I6V539"/>
<dbReference type="EMBL" id="FOZU01000021">
    <property type="protein sequence ID" value="SFT08848.1"/>
    <property type="molecule type" value="Genomic_DNA"/>
</dbReference>
<accession>A0A1I6V539</accession>
<sequence length="160" mass="19488">MKQIVSHIFQSFLVLLHQNKIDEWTSNQIWNKLNLSEDEKQRINQQQLYRLLRKLVRQGHLVKNIHYENPRLSTFFETESMSIIRKKFELEIVNNDSEKIRFKTNELKEKQKIYENQIKASGQVLIDFPELKTEILRRRNQLLQDIERMRAYNDFLKSLI</sequence>
<reference evidence="2" key="1">
    <citation type="submission" date="2016-10" db="EMBL/GenBank/DDBJ databases">
        <authorList>
            <person name="Varghese N."/>
            <person name="Submissions S."/>
        </authorList>
    </citation>
    <scope>NUCLEOTIDE SEQUENCE [LARGE SCALE GENOMIC DNA]</scope>
    <source>
        <strain evidence="2">ANC 5076</strain>
    </source>
</reference>
<dbReference type="Proteomes" id="UP000182827">
    <property type="component" value="Unassembled WGS sequence"/>
</dbReference>
<proteinExistence type="predicted"/>
<evidence type="ECO:0000313" key="2">
    <source>
        <dbReference type="Proteomes" id="UP000182827"/>
    </source>
</evidence>
<keyword evidence="2" id="KW-1185">Reference proteome</keyword>
<evidence type="ECO:0000313" key="1">
    <source>
        <dbReference type="EMBL" id="SFT08848.1"/>
    </source>
</evidence>
<dbReference type="RefSeq" id="WP_074947082.1">
    <property type="nucleotide sequence ID" value="NZ_FOZU01000021.1"/>
</dbReference>
<protein>
    <submittedName>
        <fullName evidence="1">Uncharacterized protein</fullName>
    </submittedName>
</protein>
<organism evidence="1 2">
    <name type="scientific">Acinetobacter bohemicus</name>
    <dbReference type="NCBI Taxonomy" id="1435036"/>
    <lineage>
        <taxon>Bacteria</taxon>
        <taxon>Pseudomonadati</taxon>
        <taxon>Pseudomonadota</taxon>
        <taxon>Gammaproteobacteria</taxon>
        <taxon>Moraxellales</taxon>
        <taxon>Moraxellaceae</taxon>
        <taxon>Acinetobacter</taxon>
    </lineage>
</organism>